<dbReference type="Proteomes" id="UP000187429">
    <property type="component" value="Unassembled WGS sequence"/>
</dbReference>
<sequence>MTSKELFFSEEKKIDSKSRGTITNESLISLPPELDCCGNVEYKYKLVNVTKRKISHLSTQLLWRLSQGNGEAIYQLGVLDDGTIKGIPESEMIETISALEKAAKLLKNAYISNSNWRKILPKYKDSPFDKNKNIIPPSFNSELSDSNKSEINKIANSSDSVPLFACEVIIKTGKNKKNSTDIRFVLLGEHKVGKSTLLGCLAHKVKDNGRGRARLGILRHRHELISGTSSSISQEVIKIDENPKPKEIDTSDFDFFPSPKEELDIEKSDSSDSGNKVLKHVAFVDTCGHIKHLKTTIRGTLGKSPDYIMIVLSADTLNLDISVYRYILLSRILRAPIMFVITKMDLVNRDLISSFIHSLAGLSQAAIPNSGQTVINTTLNKFDSNHIHEMSNAYSQAKLVPIFLCSCMQQSMVILNKFISNLNPRNLINNNYLNPTSLTSNEKKGYYIGKFEVEKIFKPIDGSIVLLGLVRSGSLLTNYDSSFLPKQKSINISTPVYTTYESDQSENQQLICLLGPDKFGLFKKVNLLSILHHGEPTNIANKGELVSIEISIDETDYFQKFALVRPGSILFQCQYNLVDSTNSFIKQPKLPSLDPNRVNLSADNYSKIVHPSFFAEKFELFSIKNRSHFNETLNSFEGSDLYRLTRSSSQPDGDVRIEFLANVVLVEFKNMIDMSCVGTVYTGSIRQQARISSIFYNGKKFKFQSSVEKKKRKHSYPNKIDAESNELNSNFISNPNISDKNDNSENCRYYDGIWNKLSRFDTESSQKILTTNVPNTDLLSNYNSSFGSESNDSKKISRQNGELDTKLLDFEIKDLEFALPENLSDNPDPNLNVIHANFEAKNSIKHLSNASTLKTDYYFEDIIHSGDIVTAKIQLLVRKEYIQLGYPLVFMQGTSIIFAGYISKI</sequence>
<dbReference type="OrthoDB" id="248233at2759"/>
<reference evidence="4" key="1">
    <citation type="submission" date="2017-01" db="EMBL/GenBank/DDBJ databases">
        <authorList>
            <person name="Wang Y."/>
            <person name="White M."/>
            <person name="Kvist S."/>
            <person name="Moncalvo J.-M."/>
        </authorList>
    </citation>
    <scope>NUCLEOTIDE SEQUENCE [LARGE SCALE GENOMIC DNA]</scope>
    <source>
        <strain evidence="4">ID-206-W2</strain>
    </source>
</reference>
<dbReference type="EMBL" id="LSSM01000128">
    <property type="protein sequence ID" value="OMJ29949.1"/>
    <property type="molecule type" value="Genomic_DNA"/>
</dbReference>
<dbReference type="InterPro" id="IPR000795">
    <property type="entry name" value="T_Tr_GTP-bd_dom"/>
</dbReference>
<comment type="caution">
    <text evidence="3">The sequence shown here is derived from an EMBL/GenBank/DDBJ whole genome shotgun (WGS) entry which is preliminary data.</text>
</comment>
<dbReference type="Gene3D" id="3.40.50.300">
    <property type="entry name" value="P-loop containing nucleotide triphosphate hydrolases"/>
    <property type="match status" value="1"/>
</dbReference>
<dbReference type="GO" id="GO:0003924">
    <property type="term" value="F:GTPase activity"/>
    <property type="evidence" value="ECO:0007669"/>
    <property type="project" value="InterPro"/>
</dbReference>
<accession>A0A1R1YSS7</accession>
<feature type="domain" description="Tr-type G" evidence="2">
    <location>
        <begin position="183"/>
        <end position="413"/>
    </location>
</feature>
<organism evidence="3 4">
    <name type="scientific">Smittium culicis</name>
    <dbReference type="NCBI Taxonomy" id="133412"/>
    <lineage>
        <taxon>Eukaryota</taxon>
        <taxon>Fungi</taxon>
        <taxon>Fungi incertae sedis</taxon>
        <taxon>Zoopagomycota</taxon>
        <taxon>Kickxellomycotina</taxon>
        <taxon>Harpellomycetes</taxon>
        <taxon>Harpellales</taxon>
        <taxon>Legeriomycetaceae</taxon>
        <taxon>Smittium</taxon>
    </lineage>
</organism>
<protein>
    <submittedName>
        <fullName evidence="3">GTP-binding protein 2</fullName>
    </submittedName>
</protein>
<keyword evidence="1" id="KW-0472">Membrane</keyword>
<keyword evidence="1" id="KW-1133">Transmembrane helix</keyword>
<evidence type="ECO:0000313" key="3">
    <source>
        <dbReference type="EMBL" id="OMJ29949.1"/>
    </source>
</evidence>
<keyword evidence="4" id="KW-1185">Reference proteome</keyword>
<dbReference type="AlphaFoldDB" id="A0A1R1YSS7"/>
<dbReference type="SUPFAM" id="SSF52540">
    <property type="entry name" value="P-loop containing nucleoside triphosphate hydrolases"/>
    <property type="match status" value="1"/>
</dbReference>
<dbReference type="Pfam" id="PF00009">
    <property type="entry name" value="GTP_EFTU"/>
    <property type="match status" value="1"/>
</dbReference>
<dbReference type="InterPro" id="IPR027417">
    <property type="entry name" value="P-loop_NTPase"/>
</dbReference>
<evidence type="ECO:0000313" key="4">
    <source>
        <dbReference type="Proteomes" id="UP000187429"/>
    </source>
</evidence>
<proteinExistence type="predicted"/>
<evidence type="ECO:0000259" key="2">
    <source>
        <dbReference type="Pfam" id="PF00009"/>
    </source>
</evidence>
<feature type="transmembrane region" description="Helical" evidence="1">
    <location>
        <begin position="884"/>
        <end position="902"/>
    </location>
</feature>
<dbReference type="GO" id="GO:0005525">
    <property type="term" value="F:GTP binding"/>
    <property type="evidence" value="ECO:0007669"/>
    <property type="project" value="InterPro"/>
</dbReference>
<keyword evidence="1" id="KW-0812">Transmembrane</keyword>
<dbReference type="PANTHER" id="PTHR43721">
    <property type="entry name" value="ELONGATION FACTOR TU-RELATED"/>
    <property type="match status" value="1"/>
</dbReference>
<dbReference type="GO" id="GO:0003746">
    <property type="term" value="F:translation elongation factor activity"/>
    <property type="evidence" value="ECO:0007669"/>
    <property type="project" value="TreeGrafter"/>
</dbReference>
<evidence type="ECO:0000256" key="1">
    <source>
        <dbReference type="SAM" id="Phobius"/>
    </source>
</evidence>
<name>A0A1R1YSS7_9FUNG</name>
<gene>
    <name evidence="3" type="ORF">AYI69_g517</name>
</gene>
<dbReference type="PANTHER" id="PTHR43721:SF9">
    <property type="entry name" value="GTP-BINDING PROTEIN 1"/>
    <property type="match status" value="1"/>
</dbReference>
<dbReference type="InterPro" id="IPR050055">
    <property type="entry name" value="EF-Tu_GTPase"/>
</dbReference>